<keyword evidence="2" id="KW-0004">4Fe-4S</keyword>
<dbReference type="PANTHER" id="PTHR30557">
    <property type="entry name" value="THIAMINE BIOSYNTHESIS PROTEIN THIC"/>
    <property type="match status" value="1"/>
</dbReference>
<dbReference type="InterPro" id="IPR002817">
    <property type="entry name" value="ThiC/BzaA/B"/>
</dbReference>
<evidence type="ECO:0000256" key="1">
    <source>
        <dbReference type="ARBA" id="ARBA00001966"/>
    </source>
</evidence>
<dbReference type="AlphaFoldDB" id="A0A2T0Q2I5"/>
<proteinExistence type="predicted"/>
<dbReference type="GO" id="GO:0009228">
    <property type="term" value="P:thiamine biosynthetic process"/>
    <property type="evidence" value="ECO:0007669"/>
    <property type="project" value="InterPro"/>
</dbReference>
<keyword evidence="4" id="KW-0479">Metal-binding</keyword>
<dbReference type="GO" id="GO:0051539">
    <property type="term" value="F:4 iron, 4 sulfur cluster binding"/>
    <property type="evidence" value="ECO:0007669"/>
    <property type="project" value="UniProtKB-KW"/>
</dbReference>
<dbReference type="Gene3D" id="3.20.20.540">
    <property type="entry name" value="Radical SAM ThiC family, central domain"/>
    <property type="match status" value="1"/>
</dbReference>
<protein>
    <submittedName>
        <fullName evidence="9">Phosphomethylpyrimidine synthase</fullName>
    </submittedName>
</protein>
<dbReference type="Proteomes" id="UP000237846">
    <property type="component" value="Unassembled WGS sequence"/>
</dbReference>
<dbReference type="PANTHER" id="PTHR30557:SF1">
    <property type="entry name" value="PHOSPHOMETHYLPYRIMIDINE SYNTHASE, CHLOROPLASTIC"/>
    <property type="match status" value="1"/>
</dbReference>
<sequence length="393" mass="42325">MMPDESVPVENPVSYLMKNDSHAISGALMGRPHPPVLGVIIGVTPGETDADLEYAKAVRAQELGVQTLTDVTTNDDTRLRERVLDSLDIVFGTVPTYEIHRRITRRGEDARSAVLTVLDGQARQGVDFVTIHASGTLAMAERIKDSTRAIPVTSRGGAMMAEVSLRSGRENPYLENFDDILGICRDSGMALSLAGTYRPGSIADALDATHLEEVDHQAELVRRAHERGVKVSVELVNHVPLDLIPVYCELGRTKLHGAPFGALGPTPTDIGIGYDDVVGAIGATTAARHDTSWITCVTAGEHCHMPTIDDMTQAVKYFQIALHAAGVSRHGDLGRDAKLSEARNRNDWAGMAHLAIHRGDAVALFDRLGYHEGQACTMCSGACPLVRARTALT</sequence>
<comment type="caution">
    <text evidence="9">The sequence shown here is derived from an EMBL/GenBank/DDBJ whole genome shotgun (WGS) entry which is preliminary data.</text>
</comment>
<keyword evidence="3" id="KW-0949">S-adenosyl-L-methionine</keyword>
<evidence type="ECO:0000256" key="6">
    <source>
        <dbReference type="ARBA" id="ARBA00023004"/>
    </source>
</evidence>
<dbReference type="OrthoDB" id="9805897at2"/>
<keyword evidence="8" id="KW-0456">Lyase</keyword>
<evidence type="ECO:0000256" key="5">
    <source>
        <dbReference type="ARBA" id="ARBA00022833"/>
    </source>
</evidence>
<keyword evidence="10" id="KW-1185">Reference proteome</keyword>
<dbReference type="EMBL" id="PVZC01000005">
    <property type="protein sequence ID" value="PRX98004.1"/>
    <property type="molecule type" value="Genomic_DNA"/>
</dbReference>
<dbReference type="GO" id="GO:0046872">
    <property type="term" value="F:metal ion binding"/>
    <property type="evidence" value="ECO:0007669"/>
    <property type="project" value="UniProtKB-KW"/>
</dbReference>
<evidence type="ECO:0000256" key="7">
    <source>
        <dbReference type="ARBA" id="ARBA00023014"/>
    </source>
</evidence>
<dbReference type="GO" id="GO:0016829">
    <property type="term" value="F:lyase activity"/>
    <property type="evidence" value="ECO:0007669"/>
    <property type="project" value="UniProtKB-KW"/>
</dbReference>
<accession>A0A2T0Q2I5</accession>
<evidence type="ECO:0000313" key="9">
    <source>
        <dbReference type="EMBL" id="PRX98004.1"/>
    </source>
</evidence>
<dbReference type="Pfam" id="PF01964">
    <property type="entry name" value="ThiC_Rad_SAM"/>
    <property type="match status" value="1"/>
</dbReference>
<gene>
    <name evidence="9" type="ORF">CLV72_105357</name>
</gene>
<keyword evidence="6" id="KW-0408">Iron</keyword>
<evidence type="ECO:0000313" key="10">
    <source>
        <dbReference type="Proteomes" id="UP000237846"/>
    </source>
</evidence>
<reference evidence="9 10" key="1">
    <citation type="submission" date="2018-03" db="EMBL/GenBank/DDBJ databases">
        <title>Genomic Encyclopedia of Archaeal and Bacterial Type Strains, Phase II (KMG-II): from individual species to whole genera.</title>
        <authorList>
            <person name="Goeker M."/>
        </authorList>
    </citation>
    <scope>NUCLEOTIDE SEQUENCE [LARGE SCALE GENOMIC DNA]</scope>
    <source>
        <strain evidence="9 10">DSM 45601</strain>
    </source>
</reference>
<keyword evidence="7" id="KW-0411">Iron-sulfur</keyword>
<keyword evidence="5" id="KW-0862">Zinc</keyword>
<evidence type="ECO:0000256" key="3">
    <source>
        <dbReference type="ARBA" id="ARBA00022691"/>
    </source>
</evidence>
<organism evidence="9 10">
    <name type="scientific">Allonocardiopsis opalescens</name>
    <dbReference type="NCBI Taxonomy" id="1144618"/>
    <lineage>
        <taxon>Bacteria</taxon>
        <taxon>Bacillati</taxon>
        <taxon>Actinomycetota</taxon>
        <taxon>Actinomycetes</taxon>
        <taxon>Streptosporangiales</taxon>
        <taxon>Allonocardiopsis</taxon>
    </lineage>
</organism>
<evidence type="ECO:0000256" key="2">
    <source>
        <dbReference type="ARBA" id="ARBA00022485"/>
    </source>
</evidence>
<dbReference type="InterPro" id="IPR038521">
    <property type="entry name" value="ThiC/Bza_core_dom"/>
</dbReference>
<name>A0A2T0Q2I5_9ACTN</name>
<evidence type="ECO:0000256" key="4">
    <source>
        <dbReference type="ARBA" id="ARBA00022723"/>
    </source>
</evidence>
<evidence type="ECO:0000256" key="8">
    <source>
        <dbReference type="ARBA" id="ARBA00023239"/>
    </source>
</evidence>
<comment type="cofactor">
    <cofactor evidence="1">
        <name>[4Fe-4S] cluster</name>
        <dbReference type="ChEBI" id="CHEBI:49883"/>
    </cofactor>
</comment>